<dbReference type="Proteomes" id="UP000310477">
    <property type="component" value="Unassembled WGS sequence"/>
</dbReference>
<evidence type="ECO:0000313" key="2">
    <source>
        <dbReference type="Proteomes" id="UP000310477"/>
    </source>
</evidence>
<dbReference type="EMBL" id="SWBO01000016">
    <property type="protein sequence ID" value="TKB96611.1"/>
    <property type="molecule type" value="Genomic_DNA"/>
</dbReference>
<evidence type="ECO:0000313" key="1">
    <source>
        <dbReference type="EMBL" id="TKB96611.1"/>
    </source>
</evidence>
<name>A0A4U1BV35_9SPHI</name>
<organism evidence="1 2">
    <name type="scientific">Pedobacter cryotolerans</name>
    <dbReference type="NCBI Taxonomy" id="2571270"/>
    <lineage>
        <taxon>Bacteria</taxon>
        <taxon>Pseudomonadati</taxon>
        <taxon>Bacteroidota</taxon>
        <taxon>Sphingobacteriia</taxon>
        <taxon>Sphingobacteriales</taxon>
        <taxon>Sphingobacteriaceae</taxon>
        <taxon>Pedobacter</taxon>
    </lineage>
</organism>
<gene>
    <name evidence="1" type="ORF">FA045_17850</name>
</gene>
<protein>
    <recommendedName>
        <fullName evidence="3">GntR family transcriptional regulator</fullName>
    </recommendedName>
</protein>
<sequence>MLADDNVLSINNIKTMSLQNWSPNYLSSIPYHLQLKEVIEKAMNEGRLSDGTVLLQPQLVGVKSLFQKNYAVKAYNLLVTEGKIFYQKGTGYLCAIKLGN</sequence>
<accession>A0A4U1BV35</accession>
<comment type="caution">
    <text evidence="1">The sequence shown here is derived from an EMBL/GenBank/DDBJ whole genome shotgun (WGS) entry which is preliminary data.</text>
</comment>
<keyword evidence="2" id="KW-1185">Reference proteome</keyword>
<dbReference type="RefSeq" id="WP_136878443.1">
    <property type="nucleotide sequence ID" value="NZ_SWBO01000016.1"/>
</dbReference>
<reference evidence="1 2" key="1">
    <citation type="submission" date="2019-04" db="EMBL/GenBank/DDBJ databases">
        <title>Pedobacter sp. AR-2-6 sp. nov., isolated from Arctic soil.</title>
        <authorList>
            <person name="Dahal R.H."/>
            <person name="Kim D.-U."/>
        </authorList>
    </citation>
    <scope>NUCLEOTIDE SEQUENCE [LARGE SCALE GENOMIC DNA]</scope>
    <source>
        <strain evidence="1 2">AR-2-6</strain>
    </source>
</reference>
<dbReference type="OrthoDB" id="9815017at2"/>
<proteinExistence type="predicted"/>
<dbReference type="AlphaFoldDB" id="A0A4U1BV35"/>
<evidence type="ECO:0008006" key="3">
    <source>
        <dbReference type="Google" id="ProtNLM"/>
    </source>
</evidence>